<feature type="signal peptide" evidence="1">
    <location>
        <begin position="1"/>
        <end position="22"/>
    </location>
</feature>
<dbReference type="RefSeq" id="WP_272777851.1">
    <property type="nucleotide sequence ID" value="NZ_JAQQLI010000022.1"/>
</dbReference>
<reference evidence="2" key="2">
    <citation type="submission" date="2023-02" db="EMBL/GenBank/DDBJ databases">
        <authorList>
            <person name="Rayyan A."/>
            <person name="Meyer T."/>
            <person name="Kyndt J.A."/>
        </authorList>
    </citation>
    <scope>NUCLEOTIDE SEQUENCE</scope>
    <source>
        <strain evidence="2">DSM 9987</strain>
    </source>
</reference>
<name>A0ABT5JCL8_RHOTP</name>
<gene>
    <name evidence="2" type="ORF">PQJ73_15050</name>
</gene>
<reference evidence="2" key="1">
    <citation type="journal article" date="2023" name="Microbiol Resour">
        <title>Genome Sequences of Rhodoplanes serenus and Two Thermotolerant Strains, Rhodoplanes tepidamans and 'Rhodoplanes cryptolactis,' Further Refine the Genus.</title>
        <authorList>
            <person name="Rayyan A.A."/>
            <person name="Kyndt J.A."/>
        </authorList>
    </citation>
    <scope>NUCLEOTIDE SEQUENCE</scope>
    <source>
        <strain evidence="2">DSM 9987</strain>
    </source>
</reference>
<dbReference type="Proteomes" id="UP001165652">
    <property type="component" value="Unassembled WGS sequence"/>
</dbReference>
<feature type="chain" id="PRO_5047057940" evidence="1">
    <location>
        <begin position="23"/>
        <end position="86"/>
    </location>
</feature>
<keyword evidence="3" id="KW-1185">Reference proteome</keyword>
<evidence type="ECO:0000313" key="2">
    <source>
        <dbReference type="EMBL" id="MDC7787009.1"/>
    </source>
</evidence>
<dbReference type="EMBL" id="JAQQLI010000022">
    <property type="protein sequence ID" value="MDC7787009.1"/>
    <property type="molecule type" value="Genomic_DNA"/>
</dbReference>
<accession>A0ABT5JCL8</accession>
<organism evidence="2 3">
    <name type="scientific">Rhodoplanes tepidamans</name>
    <name type="common">Rhodoplanes cryptolactis</name>
    <dbReference type="NCBI Taxonomy" id="200616"/>
    <lineage>
        <taxon>Bacteria</taxon>
        <taxon>Pseudomonadati</taxon>
        <taxon>Pseudomonadota</taxon>
        <taxon>Alphaproteobacteria</taxon>
        <taxon>Hyphomicrobiales</taxon>
        <taxon>Nitrobacteraceae</taxon>
        <taxon>Rhodoplanes</taxon>
    </lineage>
</organism>
<protein>
    <submittedName>
        <fullName evidence="2">Uncharacterized protein</fullName>
    </submittedName>
</protein>
<comment type="caution">
    <text evidence="2">The sequence shown here is derived from an EMBL/GenBank/DDBJ whole genome shotgun (WGS) entry which is preliminary data.</text>
</comment>
<evidence type="ECO:0000313" key="3">
    <source>
        <dbReference type="Proteomes" id="UP001165652"/>
    </source>
</evidence>
<evidence type="ECO:0000256" key="1">
    <source>
        <dbReference type="SAM" id="SignalP"/>
    </source>
</evidence>
<sequence>MRTITAIALVLAGVALSAPARADEAATFAARWPDAALREATDFEAARLIATVLRTDLAPVIKARLLARFEPPVQCSIAACELPALR</sequence>
<proteinExistence type="predicted"/>
<keyword evidence="1" id="KW-0732">Signal</keyword>